<keyword evidence="2" id="KW-1003">Cell membrane</keyword>
<keyword evidence="9" id="KW-1185">Reference proteome</keyword>
<dbReference type="InterPro" id="IPR019264">
    <property type="entry name" value="DUF2179"/>
</dbReference>
<feature type="transmembrane region" description="Helical" evidence="6">
    <location>
        <begin position="71"/>
        <end position="90"/>
    </location>
</feature>
<dbReference type="EMBL" id="RRCT01000011">
    <property type="protein sequence ID" value="RQW74188.1"/>
    <property type="molecule type" value="Genomic_DNA"/>
</dbReference>
<comment type="subcellular location">
    <subcellularLocation>
        <location evidence="1">Cell membrane</location>
        <topology evidence="1">Multi-pass membrane protein</topology>
    </subcellularLocation>
</comment>
<dbReference type="InterPro" id="IPR003740">
    <property type="entry name" value="YitT"/>
</dbReference>
<evidence type="ECO:0000313" key="9">
    <source>
        <dbReference type="Proteomes" id="UP000274033"/>
    </source>
</evidence>
<dbReference type="Pfam" id="PF10035">
    <property type="entry name" value="DUF2179"/>
    <property type="match status" value="1"/>
</dbReference>
<evidence type="ECO:0000256" key="1">
    <source>
        <dbReference type="ARBA" id="ARBA00004651"/>
    </source>
</evidence>
<feature type="transmembrane region" description="Helical" evidence="6">
    <location>
        <begin position="96"/>
        <end position="115"/>
    </location>
</feature>
<evidence type="ECO:0000256" key="4">
    <source>
        <dbReference type="ARBA" id="ARBA00022989"/>
    </source>
</evidence>
<evidence type="ECO:0000256" key="5">
    <source>
        <dbReference type="ARBA" id="ARBA00023136"/>
    </source>
</evidence>
<feature type="domain" description="DUF2179" evidence="7">
    <location>
        <begin position="209"/>
        <end position="263"/>
    </location>
</feature>
<feature type="transmembrane region" description="Helical" evidence="6">
    <location>
        <begin position="33"/>
        <end position="59"/>
    </location>
</feature>
<dbReference type="CDD" id="cd16380">
    <property type="entry name" value="YitT_C"/>
    <property type="match status" value="1"/>
</dbReference>
<reference evidence="8 9" key="1">
    <citation type="journal article" date="2013" name="J. Microbiol.">
        <title>Lysinibacillus chungkukjangi sp. nov., isolated from Chungkukjang, Korean fermented soybean food.</title>
        <authorList>
            <person name="Kim S.J."/>
            <person name="Jang Y.H."/>
            <person name="Hamada M."/>
            <person name="Ahn J.H."/>
            <person name="Weon H.Y."/>
            <person name="Suzuki K."/>
            <person name="Whang K.S."/>
            <person name="Kwon S.W."/>
        </authorList>
    </citation>
    <scope>NUCLEOTIDE SEQUENCE [LARGE SCALE GENOMIC DNA]</scope>
    <source>
        <strain evidence="8 9">MCCC 1A12701</strain>
    </source>
</reference>
<dbReference type="OrthoDB" id="2417289at2"/>
<comment type="caution">
    <text evidence="8">The sequence shown here is derived from an EMBL/GenBank/DDBJ whole genome shotgun (WGS) entry which is preliminary data.</text>
</comment>
<dbReference type="PIRSF" id="PIRSF006483">
    <property type="entry name" value="Membrane_protein_YitT"/>
    <property type="match status" value="1"/>
</dbReference>
<dbReference type="GO" id="GO:0005886">
    <property type="term" value="C:plasma membrane"/>
    <property type="evidence" value="ECO:0007669"/>
    <property type="project" value="UniProtKB-SubCell"/>
</dbReference>
<dbReference type="InterPro" id="IPR051461">
    <property type="entry name" value="UPF0750_membrane"/>
</dbReference>
<dbReference type="RefSeq" id="WP_124765233.1">
    <property type="nucleotide sequence ID" value="NZ_JAFBDY010000010.1"/>
</dbReference>
<dbReference type="InterPro" id="IPR015867">
    <property type="entry name" value="N-reg_PII/ATP_PRibTrfase_C"/>
</dbReference>
<keyword evidence="3 6" id="KW-0812">Transmembrane</keyword>
<dbReference type="Gene3D" id="3.30.70.120">
    <property type="match status" value="1"/>
</dbReference>
<accession>A0A3N9UD10</accession>
<evidence type="ECO:0000256" key="3">
    <source>
        <dbReference type="ARBA" id="ARBA00022692"/>
    </source>
</evidence>
<dbReference type="PANTHER" id="PTHR33545">
    <property type="entry name" value="UPF0750 MEMBRANE PROTEIN YITT-RELATED"/>
    <property type="match status" value="1"/>
</dbReference>
<dbReference type="AlphaFoldDB" id="A0A3N9UD10"/>
<gene>
    <name evidence="8" type="ORF">EBB45_12565</name>
</gene>
<sequence length="268" mass="29199">MKYVTAIVGSLIIAFAFNFFLVPYEILSGGISGVAILIGLVTPFNIGLINFLLNVPLLILGYYKLGKTITMNTLICVGSLSLFLFILPVVPATHNILLSTIFGGIISGIGVGLILKYSGTSGGLDIIAIIMSRATNFSVGLLLTGMNGIIVLVSGAAFDWEIALYTLLSIYLSGLVIDQIHTNDIKVTMQIVTSKGELIREDLLKSIYRGITITEGYGGYTKEKKQILMMVVTRYETLRIKEIVLKHDEHAFINIFKTVEVVGVFVKN</sequence>
<evidence type="ECO:0000256" key="2">
    <source>
        <dbReference type="ARBA" id="ARBA00022475"/>
    </source>
</evidence>
<keyword evidence="4 6" id="KW-1133">Transmembrane helix</keyword>
<evidence type="ECO:0000256" key="6">
    <source>
        <dbReference type="SAM" id="Phobius"/>
    </source>
</evidence>
<proteinExistence type="predicted"/>
<evidence type="ECO:0000313" key="8">
    <source>
        <dbReference type="EMBL" id="RQW74188.1"/>
    </source>
</evidence>
<dbReference type="PANTHER" id="PTHR33545:SF5">
    <property type="entry name" value="UPF0750 MEMBRANE PROTEIN YITT"/>
    <property type="match status" value="1"/>
</dbReference>
<protein>
    <submittedName>
        <fullName evidence="8">YitT family protein</fullName>
    </submittedName>
</protein>
<keyword evidence="5 6" id="KW-0472">Membrane</keyword>
<evidence type="ECO:0000259" key="7">
    <source>
        <dbReference type="Pfam" id="PF10035"/>
    </source>
</evidence>
<dbReference type="Proteomes" id="UP000274033">
    <property type="component" value="Unassembled WGS sequence"/>
</dbReference>
<name>A0A3N9UD10_9BACI</name>
<feature type="transmembrane region" description="Helical" evidence="6">
    <location>
        <begin position="7"/>
        <end position="27"/>
    </location>
</feature>
<feature type="transmembrane region" description="Helical" evidence="6">
    <location>
        <begin position="136"/>
        <end position="156"/>
    </location>
</feature>
<dbReference type="Pfam" id="PF02588">
    <property type="entry name" value="YitT_membrane"/>
    <property type="match status" value="1"/>
</dbReference>
<organism evidence="8 9">
    <name type="scientific">Lysinibacillus composti</name>
    <dbReference type="NCBI Taxonomy" id="720633"/>
    <lineage>
        <taxon>Bacteria</taxon>
        <taxon>Bacillati</taxon>
        <taxon>Bacillota</taxon>
        <taxon>Bacilli</taxon>
        <taxon>Bacillales</taxon>
        <taxon>Bacillaceae</taxon>
        <taxon>Lysinibacillus</taxon>
    </lineage>
</organism>